<name>A0A1Q4HCQ7_9MYCO</name>
<accession>A0A1Q4HCQ7</accession>
<evidence type="ECO:0000313" key="5">
    <source>
        <dbReference type="Proteomes" id="UP000220340"/>
    </source>
</evidence>
<proteinExistence type="predicted"/>
<keyword evidence="1" id="KW-0812">Transmembrane</keyword>
<dbReference type="EMBL" id="MIJD01000048">
    <property type="protein sequence ID" value="OPE55093.1"/>
    <property type="molecule type" value="Genomic_DNA"/>
</dbReference>
<gene>
    <name evidence="2" type="ORF">BV510_06970</name>
    <name evidence="3" type="ORF">CRI78_08145</name>
</gene>
<feature type="transmembrane region" description="Helical" evidence="1">
    <location>
        <begin position="232"/>
        <end position="250"/>
    </location>
</feature>
<evidence type="ECO:0000313" key="2">
    <source>
        <dbReference type="EMBL" id="OPE55093.1"/>
    </source>
</evidence>
<comment type="caution">
    <text evidence="3">The sequence shown here is derived from an EMBL/GenBank/DDBJ whole genome shotgun (WGS) entry which is preliminary data.</text>
</comment>
<dbReference type="RefSeq" id="WP_073857136.1">
    <property type="nucleotide sequence ID" value="NZ_BAAATC010000003.1"/>
</dbReference>
<keyword evidence="1" id="KW-0472">Membrane</keyword>
<dbReference type="AlphaFoldDB" id="A0A1Q4HCQ7"/>
<protein>
    <recommendedName>
        <fullName evidence="6">Capsular polysaccharide biosynthesis protein</fullName>
    </recommendedName>
</protein>
<evidence type="ECO:0000313" key="4">
    <source>
        <dbReference type="Proteomes" id="UP000191039"/>
    </source>
</evidence>
<evidence type="ECO:0008006" key="6">
    <source>
        <dbReference type="Google" id="ProtNLM"/>
    </source>
</evidence>
<dbReference type="EMBL" id="PDCR01000008">
    <property type="protein sequence ID" value="PEG55157.1"/>
    <property type="molecule type" value="Genomic_DNA"/>
</dbReference>
<keyword evidence="5" id="KW-1185">Reference proteome</keyword>
<dbReference type="STRING" id="1801.BRW64_15540"/>
<dbReference type="Proteomes" id="UP000191039">
    <property type="component" value="Unassembled WGS sequence"/>
</dbReference>
<feature type="transmembrane region" description="Helical" evidence="1">
    <location>
        <begin position="29"/>
        <end position="48"/>
    </location>
</feature>
<evidence type="ECO:0000313" key="3">
    <source>
        <dbReference type="EMBL" id="PEG55157.1"/>
    </source>
</evidence>
<dbReference type="Proteomes" id="UP000220340">
    <property type="component" value="Unassembled WGS sequence"/>
</dbReference>
<reference evidence="3 5" key="2">
    <citation type="submission" date="2017-10" db="EMBL/GenBank/DDBJ databases">
        <title>The new phylogeny of genus Mycobacterium.</title>
        <authorList>
            <person name="Tortoli E."/>
            <person name="Trovato A."/>
            <person name="Cirillo D.M."/>
        </authorList>
    </citation>
    <scope>NUCLEOTIDE SEQUENCE [LARGE SCALE GENOMIC DNA]</scope>
    <source>
        <strain evidence="3 5">IP141170001</strain>
    </source>
</reference>
<evidence type="ECO:0000256" key="1">
    <source>
        <dbReference type="SAM" id="Phobius"/>
    </source>
</evidence>
<organism evidence="3 5">
    <name type="scientific">Mycolicibacterium diernhoferi</name>
    <dbReference type="NCBI Taxonomy" id="1801"/>
    <lineage>
        <taxon>Bacteria</taxon>
        <taxon>Bacillati</taxon>
        <taxon>Actinomycetota</taxon>
        <taxon>Actinomycetes</taxon>
        <taxon>Mycobacteriales</taxon>
        <taxon>Mycobacteriaceae</taxon>
        <taxon>Mycolicibacterium</taxon>
    </lineage>
</organism>
<sequence length="383" mass="40019">MTSERDLRQHFNAPPTLDVGRHLRELGRVFVPALIGAIIVAIGTHAVVSSGPAQYQVGVTAKIDSGNVTNMTDVTVNMLAPPYLALSESKAVLDDIARRSATSMKSDELARKLSVAVETSPALVQLSVTAQSPEEAIALAENAVKALDEAGINVWNDKVKKDLIDLQSSAAATAEQMAMLPDPSPARDVLLADYQAQLQRANQLQAAVPTRLGLLSSPGNAMKVAPKPIQQALVAGVVALLVLLEVLAFLNGRIGRNANAAWVRRIAAKRGYAVAPASGGGWPAPTQILLNRVAGSTTEPLVLYPDTSSAAKRFVDGAAGPEVAVRTVGSDWWVDGGTAERPLAVVVVDPKGAGRAALVSAFDALDGYGIPVQLVAIKPARHG</sequence>
<keyword evidence="1" id="KW-1133">Transmembrane helix</keyword>
<reference evidence="2 4" key="1">
    <citation type="submission" date="2016-09" db="EMBL/GenBank/DDBJ databases">
        <title>genome sequences of unsequenced Mycobacteria.</title>
        <authorList>
            <person name="Greninger A.L."/>
            <person name="Jerome K.R."/>
            <person name="Mcnair B."/>
            <person name="Wallis C."/>
            <person name="Fang F."/>
        </authorList>
    </citation>
    <scope>NUCLEOTIDE SEQUENCE [LARGE SCALE GENOMIC DNA]</scope>
    <source>
        <strain evidence="2 4">BM1</strain>
    </source>
</reference>